<dbReference type="PROSITE" id="PS51479">
    <property type="entry name" value="ZF_RTR1"/>
    <property type="match status" value="1"/>
</dbReference>
<dbReference type="EC" id="3.1.3.16" evidence="12"/>
<evidence type="ECO:0000256" key="7">
    <source>
        <dbReference type="ARBA" id="ARBA00022912"/>
    </source>
</evidence>
<dbReference type="InterPro" id="IPR038534">
    <property type="entry name" value="Rtr1/RPAP2_sf"/>
</dbReference>
<evidence type="ECO:0000256" key="4">
    <source>
        <dbReference type="ARBA" id="ARBA00022771"/>
    </source>
</evidence>
<dbReference type="OrthoDB" id="2564707at2759"/>
<keyword evidence="4 12" id="KW-0863">Zinc-finger</keyword>
<evidence type="ECO:0000256" key="14">
    <source>
        <dbReference type="SAM" id="MobiDB-lite"/>
    </source>
</evidence>
<dbReference type="GO" id="GO:0008420">
    <property type="term" value="F:RNA polymerase II CTD heptapeptide repeat phosphatase activity"/>
    <property type="evidence" value="ECO:0007669"/>
    <property type="project" value="UniProtKB-UniRule"/>
</dbReference>
<keyword evidence="3 12" id="KW-0479">Metal-binding</keyword>
<keyword evidence="5 12" id="KW-0378">Hydrolase</keyword>
<comment type="caution">
    <text evidence="16">The sequence shown here is derived from an EMBL/GenBank/DDBJ whole genome shotgun (WGS) entry which is preliminary data.</text>
</comment>
<evidence type="ECO:0000256" key="13">
    <source>
        <dbReference type="SAM" id="Coils"/>
    </source>
</evidence>
<comment type="subcellular location">
    <subcellularLocation>
        <location evidence="1 12">Nucleus</location>
    </subcellularLocation>
</comment>
<dbReference type="PANTHER" id="PTHR14732:SF0">
    <property type="entry name" value="RNA POLYMERASE II SUBUNIT B1 CTD PHOSPHATASE RPAP2-RELATED"/>
    <property type="match status" value="1"/>
</dbReference>
<evidence type="ECO:0000256" key="6">
    <source>
        <dbReference type="ARBA" id="ARBA00022833"/>
    </source>
</evidence>
<evidence type="ECO:0000256" key="10">
    <source>
        <dbReference type="ARBA" id="ARBA00048336"/>
    </source>
</evidence>
<evidence type="ECO:0000259" key="15">
    <source>
        <dbReference type="PROSITE" id="PS51479"/>
    </source>
</evidence>
<evidence type="ECO:0000256" key="3">
    <source>
        <dbReference type="ARBA" id="ARBA00022723"/>
    </source>
</evidence>
<dbReference type="RefSeq" id="XP_019035554.1">
    <property type="nucleotide sequence ID" value="XM_019172612.1"/>
</dbReference>
<comment type="similarity">
    <text evidence="2 11 12">Belongs to the RPAP2 family.</text>
</comment>
<comment type="catalytic activity">
    <reaction evidence="10 12">
        <text>O-phospho-L-threonyl-[protein] + H2O = L-threonyl-[protein] + phosphate</text>
        <dbReference type="Rhea" id="RHEA:47004"/>
        <dbReference type="Rhea" id="RHEA-COMP:11060"/>
        <dbReference type="Rhea" id="RHEA-COMP:11605"/>
        <dbReference type="ChEBI" id="CHEBI:15377"/>
        <dbReference type="ChEBI" id="CHEBI:30013"/>
        <dbReference type="ChEBI" id="CHEBI:43474"/>
        <dbReference type="ChEBI" id="CHEBI:61977"/>
        <dbReference type="EC" id="3.1.3.16"/>
    </reaction>
</comment>
<comment type="catalytic activity">
    <reaction evidence="9 12">
        <text>O-phospho-L-seryl-[protein] + H2O = L-seryl-[protein] + phosphate</text>
        <dbReference type="Rhea" id="RHEA:20629"/>
        <dbReference type="Rhea" id="RHEA-COMP:9863"/>
        <dbReference type="Rhea" id="RHEA-COMP:11604"/>
        <dbReference type="ChEBI" id="CHEBI:15377"/>
        <dbReference type="ChEBI" id="CHEBI:29999"/>
        <dbReference type="ChEBI" id="CHEBI:43474"/>
        <dbReference type="ChEBI" id="CHEBI:83421"/>
        <dbReference type="EC" id="3.1.3.16"/>
    </reaction>
</comment>
<dbReference type="Proteomes" id="UP000094819">
    <property type="component" value="Unassembled WGS sequence"/>
</dbReference>
<name>A0A1E3K6J3_9TREE</name>
<keyword evidence="13" id="KW-0175">Coiled coil</keyword>
<comment type="function">
    <text evidence="12">Putative RNA polymerase II subunit B1 C-terminal domain (CTD) phosphatase involved in RNA polymerase II transcription regulation.</text>
</comment>
<dbReference type="GO" id="GO:0005737">
    <property type="term" value="C:cytoplasm"/>
    <property type="evidence" value="ECO:0007669"/>
    <property type="project" value="TreeGrafter"/>
</dbReference>
<feature type="domain" description="RTR1-type" evidence="15">
    <location>
        <begin position="121"/>
        <end position="208"/>
    </location>
</feature>
<evidence type="ECO:0000256" key="9">
    <source>
        <dbReference type="ARBA" id="ARBA00047761"/>
    </source>
</evidence>
<dbReference type="EMBL" id="AWGH01000001">
    <property type="protein sequence ID" value="ODO08699.1"/>
    <property type="molecule type" value="Genomic_DNA"/>
</dbReference>
<evidence type="ECO:0000256" key="11">
    <source>
        <dbReference type="PROSITE-ProRule" id="PRU00812"/>
    </source>
</evidence>
<feature type="compositionally biased region" description="Acidic residues" evidence="14">
    <location>
        <begin position="396"/>
        <end position="408"/>
    </location>
</feature>
<feature type="compositionally biased region" description="Low complexity" evidence="14">
    <location>
        <begin position="367"/>
        <end position="386"/>
    </location>
</feature>
<proteinExistence type="inferred from homology"/>
<feature type="region of interest" description="Disordered" evidence="14">
    <location>
        <begin position="367"/>
        <end position="447"/>
    </location>
</feature>
<feature type="compositionally biased region" description="Low complexity" evidence="14">
    <location>
        <begin position="43"/>
        <end position="60"/>
    </location>
</feature>
<reference evidence="16 17" key="1">
    <citation type="submission" date="2016-06" db="EMBL/GenBank/DDBJ databases">
        <title>Evolution of pathogenesis and genome organization in the Tremellales.</title>
        <authorList>
            <person name="Cuomo C."/>
            <person name="Litvintseva A."/>
            <person name="Heitman J."/>
            <person name="Chen Y."/>
            <person name="Sun S."/>
            <person name="Springer D."/>
            <person name="Dromer F."/>
            <person name="Young S."/>
            <person name="Zeng Q."/>
            <person name="Chapman S."/>
            <person name="Gujja S."/>
            <person name="Saif S."/>
            <person name="Birren B."/>
        </authorList>
    </citation>
    <scope>NUCLEOTIDE SEQUENCE [LARGE SCALE GENOMIC DNA]</scope>
    <source>
        <strain evidence="16 17">CBS 7118</strain>
    </source>
</reference>
<feature type="region of interest" description="Disordered" evidence="14">
    <location>
        <begin position="301"/>
        <end position="327"/>
    </location>
</feature>
<evidence type="ECO:0000256" key="12">
    <source>
        <dbReference type="RuleBase" id="RU367080"/>
    </source>
</evidence>
<dbReference type="AlphaFoldDB" id="A0A1E3K6J3"/>
<dbReference type="GO" id="GO:0008270">
    <property type="term" value="F:zinc ion binding"/>
    <property type="evidence" value="ECO:0007669"/>
    <property type="project" value="UniProtKB-KW"/>
</dbReference>
<dbReference type="GO" id="GO:0005634">
    <property type="term" value="C:nucleus"/>
    <property type="evidence" value="ECO:0007669"/>
    <property type="project" value="UniProtKB-SubCell"/>
</dbReference>
<evidence type="ECO:0000256" key="1">
    <source>
        <dbReference type="ARBA" id="ARBA00004123"/>
    </source>
</evidence>
<evidence type="ECO:0000313" key="16">
    <source>
        <dbReference type="EMBL" id="ODO08699.1"/>
    </source>
</evidence>
<dbReference type="GeneID" id="30189645"/>
<organism evidence="16 17">
    <name type="scientific">Cryptococcus wingfieldii CBS 7118</name>
    <dbReference type="NCBI Taxonomy" id="1295528"/>
    <lineage>
        <taxon>Eukaryota</taxon>
        <taxon>Fungi</taxon>
        <taxon>Dikarya</taxon>
        <taxon>Basidiomycota</taxon>
        <taxon>Agaricomycotina</taxon>
        <taxon>Tremellomycetes</taxon>
        <taxon>Tremellales</taxon>
        <taxon>Cryptococcaceae</taxon>
        <taxon>Cryptococcus</taxon>
    </lineage>
</organism>
<evidence type="ECO:0000256" key="2">
    <source>
        <dbReference type="ARBA" id="ARBA00005676"/>
    </source>
</evidence>
<keyword evidence="8 12" id="KW-0539">Nucleus</keyword>
<dbReference type="InterPro" id="IPR007308">
    <property type="entry name" value="Rtr1/RPAP2_dom"/>
</dbReference>
<accession>A0A1E3K6J3</accession>
<keyword evidence="17" id="KW-1185">Reference proteome</keyword>
<dbReference type="InterPro" id="IPR039693">
    <property type="entry name" value="Rtr1/RPAP2"/>
</dbReference>
<dbReference type="PANTHER" id="PTHR14732">
    <property type="entry name" value="RNA POLYMERASE II SUBUNIT B1 CTD PHOSPHATASE RPAP2-RELATED"/>
    <property type="match status" value="1"/>
</dbReference>
<evidence type="ECO:0000256" key="8">
    <source>
        <dbReference type="ARBA" id="ARBA00023242"/>
    </source>
</evidence>
<gene>
    <name evidence="16" type="ORF">L198_00432</name>
</gene>
<feature type="compositionally biased region" description="Low complexity" evidence="14">
    <location>
        <begin position="10"/>
        <end position="25"/>
    </location>
</feature>
<evidence type="ECO:0000256" key="5">
    <source>
        <dbReference type="ARBA" id="ARBA00022801"/>
    </source>
</evidence>
<keyword evidence="7 12" id="KW-0904">Protein phosphatase</keyword>
<sequence>MPIAIPTQKPQASTSGPAPTSSAAPVQFPRNPARLAVATRDTPSGPSSRPVSSPRRVSQPTPVPADASSTSQIGEPSEAALKEDAETLKRARVRKAQLQKKVERWMDLLSEDTVEREAFKKAAAHLTPPQYHEILHERHLNSLCSYPLCPNPPTAPYSSRRKFIISTSKRSIDPASGNEHEGFCGKKCTARSKWMERQLRGEAVWLRDLKGLGGEGGGVELLEEVEERGQVLSLHDVVGRRGSEVSANAEETAPAPTALRPQQVIAPAKQPLPADAAQVKPGISAVTALIDSLVIHERPVSAPGAPQTAKQVPVAQPLPLPLPLPTSVKSSRALNAREQRRDQASLTTPPAILTRSVLSAAQSVSSSLPAASGGADSSNSSTPGGKNRNRGGPGQESEEEESDEESDWEKEMKFGPEDDEMRALFEEAEKAREMALDGEGAVKEEAE</sequence>
<protein>
    <recommendedName>
        <fullName evidence="12">RNA polymerase II subunit B1 CTD phosphatase RPAP2 homolog</fullName>
        <ecNumber evidence="12">3.1.3.16</ecNumber>
    </recommendedName>
</protein>
<feature type="compositionally biased region" description="Basic and acidic residues" evidence="14">
    <location>
        <begin position="409"/>
        <end position="447"/>
    </location>
</feature>
<feature type="region of interest" description="Disordered" evidence="14">
    <location>
        <begin position="1"/>
        <end position="79"/>
    </location>
</feature>
<feature type="coiled-coil region" evidence="13">
    <location>
        <begin position="81"/>
        <end position="108"/>
    </location>
</feature>
<dbReference type="GO" id="GO:0043175">
    <property type="term" value="F:RNA polymerase core enzyme binding"/>
    <property type="evidence" value="ECO:0007669"/>
    <property type="project" value="UniProtKB-UniRule"/>
</dbReference>
<dbReference type="Gene3D" id="1.25.40.820">
    <property type="match status" value="1"/>
</dbReference>
<keyword evidence="6 12" id="KW-0862">Zinc</keyword>
<dbReference type="Pfam" id="PF04181">
    <property type="entry name" value="RPAP2_Rtr1"/>
    <property type="match status" value="1"/>
</dbReference>
<evidence type="ECO:0000313" key="17">
    <source>
        <dbReference type="Proteomes" id="UP000094819"/>
    </source>
</evidence>